<dbReference type="Pfam" id="PF14224">
    <property type="entry name" value="DUF4331"/>
    <property type="match status" value="2"/>
</dbReference>
<dbReference type="Proteomes" id="UP000248925">
    <property type="component" value="Unassembled WGS sequence"/>
</dbReference>
<protein>
    <recommendedName>
        <fullName evidence="3">DUF4331 domain-containing protein</fullName>
    </recommendedName>
</protein>
<proteinExistence type="predicted"/>
<dbReference type="RefSeq" id="WP_111159625.1">
    <property type="nucleotide sequence ID" value="NZ_PCDP01000020.1"/>
</dbReference>
<dbReference type="InterPro" id="IPR025566">
    <property type="entry name" value="DUF4331"/>
</dbReference>
<dbReference type="EMBL" id="PCDP01000020">
    <property type="protein sequence ID" value="PZM15395.1"/>
    <property type="molecule type" value="Genomic_DNA"/>
</dbReference>
<dbReference type="OrthoDB" id="525451at2"/>
<comment type="caution">
    <text evidence="1">The sequence shown here is derived from an EMBL/GenBank/DDBJ whole genome shotgun (WGS) entry which is preliminary data.</text>
</comment>
<name>A0A2W4CZ44_9HYPH</name>
<keyword evidence="2" id="KW-1185">Reference proteome</keyword>
<sequence length="326" mass="35015">MSHHYSGPNFGFPLEDARLDLTDIYAFPKPGDANKSILIMNVHPSSTLIHPAATTRDPFASEGLYELKIDTNGDAVADIAFRMRVSILPGGIQGATVCRVEGAQASGTDDGGAVVVLNAPVSTGRDARISNFGDYRFFAGWRSEPFFFDTLGAVNDLTFTGSDFFAQKNVCSIVLEVPNTALGSARMGLWARTLIKQNGAWVQLERGARPQQAVFLPGEHRDAYMAAQPADDAQFVGVFAHALEHTGGYKPEEAERVAKSLLPDVMPYDPAKPASYPDNGRTLTDDAADAFMVVLTNGKISGDGVGPHSDLLTEFPYLGPPHDVQA</sequence>
<evidence type="ECO:0000313" key="2">
    <source>
        <dbReference type="Proteomes" id="UP000248925"/>
    </source>
</evidence>
<accession>A0A2W4CZ44</accession>
<organism evidence="1 2">
    <name type="scientific">Rhizobium tubonense</name>
    <dbReference type="NCBI Taxonomy" id="484088"/>
    <lineage>
        <taxon>Bacteria</taxon>
        <taxon>Pseudomonadati</taxon>
        <taxon>Pseudomonadota</taxon>
        <taxon>Alphaproteobacteria</taxon>
        <taxon>Hyphomicrobiales</taxon>
        <taxon>Rhizobiaceae</taxon>
        <taxon>Rhizobium/Agrobacterium group</taxon>
        <taxon>Rhizobium</taxon>
    </lineage>
</organism>
<gene>
    <name evidence="1" type="ORF">CPY51_07260</name>
</gene>
<evidence type="ECO:0000313" key="1">
    <source>
        <dbReference type="EMBL" id="PZM15395.1"/>
    </source>
</evidence>
<evidence type="ECO:0008006" key="3">
    <source>
        <dbReference type="Google" id="ProtNLM"/>
    </source>
</evidence>
<reference evidence="1 2" key="1">
    <citation type="journal article" date="2018" name="Sci. Rep.">
        <title>Rhizobium tumorigenes sp. nov., a novel plant tumorigenic bacterium isolated from cane gall tumors on thornless blackberry.</title>
        <authorList>
            <person name="Kuzmanovi N."/>
            <person name="Smalla K."/>
            <person name="Gronow S."/>
            <person name="PuBawska J."/>
        </authorList>
    </citation>
    <scope>NUCLEOTIDE SEQUENCE [LARGE SCALE GENOMIC DNA]</scope>
    <source>
        <strain evidence="1 2">CCBAU 85046</strain>
    </source>
</reference>
<dbReference type="AlphaFoldDB" id="A0A2W4CZ44"/>